<gene>
    <name evidence="1" type="ORF">A4R26_05825</name>
</gene>
<dbReference type="STRING" id="550983.A4R26_05825"/>
<accession>A0A1V9F649</accession>
<evidence type="ECO:0000313" key="2">
    <source>
        <dbReference type="Proteomes" id="UP000192276"/>
    </source>
</evidence>
<keyword evidence="2" id="KW-1185">Reference proteome</keyword>
<name>A0A1V9F649_9BACT</name>
<dbReference type="Gene3D" id="3.60.15.10">
    <property type="entry name" value="Ribonuclease Z/Hydroxyacylglutathione hydrolase-like"/>
    <property type="match status" value="1"/>
</dbReference>
<dbReference type="InterPro" id="IPR052159">
    <property type="entry name" value="Competence_DNA_uptake"/>
</dbReference>
<evidence type="ECO:0000313" key="1">
    <source>
        <dbReference type="EMBL" id="OQP53742.1"/>
    </source>
</evidence>
<dbReference type="InterPro" id="IPR036866">
    <property type="entry name" value="RibonucZ/Hydroxyglut_hydro"/>
</dbReference>
<dbReference type="AlphaFoldDB" id="A0A1V9F649"/>
<dbReference type="SUPFAM" id="SSF56281">
    <property type="entry name" value="Metallo-hydrolase/oxidoreductase"/>
    <property type="match status" value="1"/>
</dbReference>
<dbReference type="PANTHER" id="PTHR30619:SF1">
    <property type="entry name" value="RECOMBINATION PROTEIN 2"/>
    <property type="match status" value="1"/>
</dbReference>
<dbReference type="Proteomes" id="UP000192276">
    <property type="component" value="Unassembled WGS sequence"/>
</dbReference>
<dbReference type="EMBL" id="LWBP01000210">
    <property type="protein sequence ID" value="OQP53742.1"/>
    <property type="molecule type" value="Genomic_DNA"/>
</dbReference>
<comment type="caution">
    <text evidence="1">The sequence shown here is derived from an EMBL/GenBank/DDBJ whole genome shotgun (WGS) entry which is preliminary data.</text>
</comment>
<evidence type="ECO:0008006" key="3">
    <source>
        <dbReference type="Google" id="ProtNLM"/>
    </source>
</evidence>
<reference evidence="2" key="1">
    <citation type="submission" date="2016-04" db="EMBL/GenBank/DDBJ databases">
        <authorList>
            <person name="Chen L."/>
            <person name="Zhuang W."/>
            <person name="Wang G."/>
        </authorList>
    </citation>
    <scope>NUCLEOTIDE SEQUENCE [LARGE SCALE GENOMIC DNA]</scope>
    <source>
        <strain evidence="2">208</strain>
    </source>
</reference>
<proteinExistence type="predicted"/>
<sequence>MGTGIFSQVPVAGAPLPAWQKGYLDLHHINTGRGSSAFYILPDGTTMLVDAGEISPLDSRTFTPRNSKLKPDDSHKPYEWIVRYIQQVSPNKNKAVIDYALITHFHDDHFGAWYPDAPEAASGKFKLTGITGVAELLPIGTLIDRGYPDYNYPYDIKKQADQYGGGEIRFGHTMGNYFNFLSAKQQAGMKVAGLKAGSRRQLRLRHDAGAYPSFYIQNVKANQWIWTGKDSTVVQHFPAIDTANRASWPDENSLSLALTINYGPFTYYTGGDNPGNVFPGDNRLRDVETPMAKAIGEVDVATMDHHGNRDAVNEFQVRTFKPRIWIGQSWSADHPGHEVLIRMTNTHIYPGPRDLFATNMLDANRYVIGPLIDRAYKSQQGHILVRVLPGGAVYYVIILDDSTSAMPVKAVFGPYESKGK</sequence>
<dbReference type="PANTHER" id="PTHR30619">
    <property type="entry name" value="DNA INTERNALIZATION/COMPETENCE PROTEIN COMEC/REC2"/>
    <property type="match status" value="1"/>
</dbReference>
<protein>
    <recommendedName>
        <fullName evidence="3">Metallo-beta-lactamase domain-containing protein</fullName>
    </recommendedName>
</protein>
<organism evidence="1 2">
    <name type="scientific">Niastella populi</name>
    <dbReference type="NCBI Taxonomy" id="550983"/>
    <lineage>
        <taxon>Bacteria</taxon>
        <taxon>Pseudomonadati</taxon>
        <taxon>Bacteroidota</taxon>
        <taxon>Chitinophagia</taxon>
        <taxon>Chitinophagales</taxon>
        <taxon>Chitinophagaceae</taxon>
        <taxon>Niastella</taxon>
    </lineage>
</organism>